<dbReference type="AlphaFoldDB" id="A0AAW2HJ16"/>
<dbReference type="GO" id="GO:0000460">
    <property type="term" value="P:maturation of 5.8S rRNA"/>
    <property type="evidence" value="ECO:0007669"/>
    <property type="project" value="TreeGrafter"/>
</dbReference>
<evidence type="ECO:0000313" key="4">
    <source>
        <dbReference type="EMBL" id="KAL0269769.1"/>
    </source>
</evidence>
<comment type="caution">
    <text evidence="4">The sequence shown here is derived from an EMBL/GenBank/DDBJ whole genome shotgun (WGS) entry which is preliminary data.</text>
</comment>
<protein>
    <recommendedName>
        <fullName evidence="2">RRP15-like protein</fullName>
    </recommendedName>
</protein>
<name>A0AAW2HJ16_9NEOP</name>
<dbReference type="PANTHER" id="PTHR13245:SF14">
    <property type="entry name" value="RRP15-LIKE PROTEIN"/>
    <property type="match status" value="1"/>
</dbReference>
<dbReference type="InterPro" id="IPR012459">
    <property type="entry name" value="Rrp15"/>
</dbReference>
<evidence type="ECO:0000256" key="1">
    <source>
        <dbReference type="ARBA" id="ARBA00007462"/>
    </source>
</evidence>
<evidence type="ECO:0000256" key="3">
    <source>
        <dbReference type="SAM" id="MobiDB-lite"/>
    </source>
</evidence>
<dbReference type="GO" id="GO:0000470">
    <property type="term" value="P:maturation of LSU-rRNA"/>
    <property type="evidence" value="ECO:0007669"/>
    <property type="project" value="TreeGrafter"/>
</dbReference>
<accession>A0AAW2HJ16</accession>
<dbReference type="PANTHER" id="PTHR13245">
    <property type="entry name" value="RRP15-LIKE PROTEIN"/>
    <property type="match status" value="1"/>
</dbReference>
<proteinExistence type="inferred from homology"/>
<organism evidence="4">
    <name type="scientific">Menopon gallinae</name>
    <name type="common">poultry shaft louse</name>
    <dbReference type="NCBI Taxonomy" id="328185"/>
    <lineage>
        <taxon>Eukaryota</taxon>
        <taxon>Metazoa</taxon>
        <taxon>Ecdysozoa</taxon>
        <taxon>Arthropoda</taxon>
        <taxon>Hexapoda</taxon>
        <taxon>Insecta</taxon>
        <taxon>Pterygota</taxon>
        <taxon>Neoptera</taxon>
        <taxon>Paraneoptera</taxon>
        <taxon>Psocodea</taxon>
        <taxon>Troctomorpha</taxon>
        <taxon>Phthiraptera</taxon>
        <taxon>Amblycera</taxon>
        <taxon>Menoponidae</taxon>
        <taxon>Menopon</taxon>
    </lineage>
</organism>
<feature type="region of interest" description="Disordered" evidence="3">
    <location>
        <begin position="198"/>
        <end position="222"/>
    </location>
</feature>
<dbReference type="EMBL" id="JARGDH010000004">
    <property type="protein sequence ID" value="KAL0269769.1"/>
    <property type="molecule type" value="Genomic_DNA"/>
</dbReference>
<feature type="region of interest" description="Disordered" evidence="3">
    <location>
        <begin position="1"/>
        <end position="32"/>
    </location>
</feature>
<evidence type="ECO:0000256" key="2">
    <source>
        <dbReference type="ARBA" id="ARBA00017475"/>
    </source>
</evidence>
<feature type="compositionally biased region" description="Basic and acidic residues" evidence="3">
    <location>
        <begin position="198"/>
        <end position="207"/>
    </location>
</feature>
<dbReference type="Pfam" id="PF07890">
    <property type="entry name" value="Rrp15p"/>
    <property type="match status" value="1"/>
</dbReference>
<feature type="compositionally biased region" description="Acidic residues" evidence="3">
    <location>
        <begin position="1"/>
        <end position="27"/>
    </location>
</feature>
<reference evidence="4" key="1">
    <citation type="journal article" date="2024" name="Gigascience">
        <title>Chromosome-level genome of the poultry shaft louse Menopon gallinae provides insight into the host-switching and adaptive evolution of parasitic lice.</title>
        <authorList>
            <person name="Xu Y."/>
            <person name="Ma L."/>
            <person name="Liu S."/>
            <person name="Liang Y."/>
            <person name="Liu Q."/>
            <person name="He Z."/>
            <person name="Tian L."/>
            <person name="Duan Y."/>
            <person name="Cai W."/>
            <person name="Li H."/>
            <person name="Song F."/>
        </authorList>
    </citation>
    <scope>NUCLEOTIDE SEQUENCE</scope>
    <source>
        <strain evidence="4">Cailab_2023a</strain>
    </source>
</reference>
<sequence>MEDSDGTCEDNSIEINSDDFDGDDTENVDGNPKLADALNKVLRMTRKKPKDKSLILSKAKLHNVNKQVKKETCGFEIEPNPNGDVPEIKEEEDIKPDIKQDKKTLKKIGLTKHEKLKRGRVIPSVLDREKERNLSKIATRGVVQLFNAVRQQQTSIEKQMKEKKLTESKREKILKSIDRKAFLDALSGTVNISLSKDAGDDVMKTEIKEEDTDNEENGEKPSWEVLRNDFMMGAKLKDWDKKGEEEMSE</sequence>
<gene>
    <name evidence="4" type="ORF">PYX00_007393</name>
</gene>
<dbReference type="GO" id="GO:0030687">
    <property type="term" value="C:preribosome, large subunit precursor"/>
    <property type="evidence" value="ECO:0007669"/>
    <property type="project" value="TreeGrafter"/>
</dbReference>
<comment type="similarity">
    <text evidence="1">Belongs to the RRP15 family.</text>
</comment>